<evidence type="ECO:0000256" key="1">
    <source>
        <dbReference type="ARBA" id="ARBA00004265"/>
    </source>
</evidence>
<dbReference type="GO" id="GO:0030670">
    <property type="term" value="C:phagocytic vesicle membrane"/>
    <property type="evidence" value="ECO:0007669"/>
    <property type="project" value="UniProtKB-SubCell"/>
</dbReference>
<keyword evidence="5" id="KW-0399">Innate immunity</keyword>
<keyword evidence="11" id="KW-1064">Adaptive immunity</keyword>
<evidence type="ECO:0000256" key="6">
    <source>
        <dbReference type="ARBA" id="ARBA00022692"/>
    </source>
</evidence>
<keyword evidence="15" id="KW-0968">Cytoplasmic vesicle</keyword>
<dbReference type="Proteomes" id="UP000700334">
    <property type="component" value="Unassembled WGS sequence"/>
</dbReference>
<keyword evidence="6 19" id="KW-0812">Transmembrane</keyword>
<evidence type="ECO:0000256" key="18">
    <source>
        <dbReference type="ARBA" id="ARBA00045689"/>
    </source>
</evidence>
<evidence type="ECO:0000313" key="22">
    <source>
        <dbReference type="EMBL" id="KAG8505708.1"/>
    </source>
</evidence>
<keyword evidence="13" id="KW-1015">Disulfide bond</keyword>
<dbReference type="CDD" id="cd22579">
    <property type="entry name" value="MPEG1_P2"/>
    <property type="match status" value="1"/>
</dbReference>
<proteinExistence type="inferred from homology"/>
<keyword evidence="10 19" id="KW-1133">Transmembrane helix</keyword>
<evidence type="ECO:0000256" key="5">
    <source>
        <dbReference type="ARBA" id="ARBA00022588"/>
    </source>
</evidence>
<comment type="subcellular location">
    <subcellularLocation>
        <location evidence="1">Cytoplasmic vesicle</location>
        <location evidence="1">Phagosome membrane</location>
        <topology evidence="1">Multi-pass membrane protein</topology>
    </subcellularLocation>
</comment>
<keyword evidence="23" id="KW-1185">Reference proteome</keyword>
<keyword evidence="4" id="KW-1134">Transmembrane beta strand</keyword>
<comment type="function">
    <text evidence="17">Pore-forming protein that plays a central role in antigen cross-presentation in dendritic cells by mediating delivery of antigens for cross-presentation. Dendritic cells bridge innate and adaptive immunity by capturing exogenous antigens on MHC class-I molecules and presenting them to naive CD8(+) T-cells. Acts by forming a pore in antigen-containing compartments, promoting the release of antigens into the cytosol, enabling generation of MHCI:peptide complexes and T-cell priming.</text>
</comment>
<dbReference type="OrthoDB" id="5950457at2759"/>
<feature type="transmembrane region" description="Helical" evidence="19">
    <location>
        <begin position="656"/>
        <end position="679"/>
    </location>
</feature>
<feature type="chain" id="PRO_5035312122" description="Macrophage-expressed gene 1 protein" evidence="20">
    <location>
        <begin position="22"/>
        <end position="717"/>
    </location>
</feature>
<dbReference type="PANTHER" id="PTHR31463">
    <property type="entry name" value="MACROPHAGE-EXPRESSED GENE 1 PROTEIN"/>
    <property type="match status" value="1"/>
</dbReference>
<name>A0A8J5ZQU4_GALPY</name>
<dbReference type="PANTHER" id="PTHR31463:SF4">
    <property type="entry name" value="MACROPHAGE-EXPRESSED GENE 1 PROTEIN"/>
    <property type="match status" value="1"/>
</dbReference>
<feature type="domain" description="MACPF" evidence="21">
    <location>
        <begin position="30"/>
        <end position="345"/>
    </location>
</feature>
<evidence type="ECO:0000256" key="13">
    <source>
        <dbReference type="ARBA" id="ARBA00023157"/>
    </source>
</evidence>
<evidence type="ECO:0000256" key="9">
    <source>
        <dbReference type="ARBA" id="ARBA00022859"/>
    </source>
</evidence>
<protein>
    <recommendedName>
        <fullName evidence="3">Macrophage-expressed gene 1 protein</fullName>
    </recommendedName>
    <alternativeName>
        <fullName evidence="16">Perforin-2</fullName>
    </alternativeName>
</protein>
<comment type="function">
    <text evidence="18">Pore-forming protein involved in both innate and adaptive immunity. Plays a central role in antigen cross-presentation in dendritic cells by forming a pore in antigen-containing compartments, thereby promoting delivery of antigens for cross-presentation. Also involved in innate immune response following bacterial infection; shows antibacterial activity against a wide spectrum of Gram-positive, Gram-negative and acid-fast bacteria. Reduces the viability of the intracytosolic pathogen L.monocytogenes by inhibiting acidification of the phagocytic vacuole of host cells which restricts bacterial translocation from the vacuole to the cytosol. Required for the antibacterial activity of reactive oxygen species and nitric oxide.</text>
</comment>
<dbReference type="PROSITE" id="PS51412">
    <property type="entry name" value="MACPF_2"/>
    <property type="match status" value="1"/>
</dbReference>
<dbReference type="SMART" id="SM00457">
    <property type="entry name" value="MACPF"/>
    <property type="match status" value="1"/>
</dbReference>
<evidence type="ECO:0000256" key="11">
    <source>
        <dbReference type="ARBA" id="ARBA00023130"/>
    </source>
</evidence>
<dbReference type="GO" id="GO:0045087">
    <property type="term" value="P:innate immune response"/>
    <property type="evidence" value="ECO:0007669"/>
    <property type="project" value="UniProtKB-KW"/>
</dbReference>
<evidence type="ECO:0000256" key="20">
    <source>
        <dbReference type="SAM" id="SignalP"/>
    </source>
</evidence>
<accession>A0A8J5ZQU4</accession>
<dbReference type="Pfam" id="PF01823">
    <property type="entry name" value="MACPF"/>
    <property type="match status" value="1"/>
</dbReference>
<evidence type="ECO:0000256" key="3">
    <source>
        <dbReference type="ARBA" id="ARBA00021365"/>
    </source>
</evidence>
<reference evidence="22" key="1">
    <citation type="journal article" date="2021" name="Evol. Appl.">
        <title>The genome of the Pyrenean desman and the effects of bottlenecks and inbreeding on the genomic landscape of an endangered species.</title>
        <authorList>
            <person name="Escoda L."/>
            <person name="Castresana J."/>
        </authorList>
    </citation>
    <scope>NUCLEOTIDE SEQUENCE</scope>
    <source>
        <strain evidence="22">IBE-C5619</strain>
    </source>
</reference>
<comment type="similarity">
    <text evidence="2">Belongs to the MPEG1 family.</text>
</comment>
<dbReference type="GO" id="GO:0002250">
    <property type="term" value="P:adaptive immune response"/>
    <property type="evidence" value="ECO:0007669"/>
    <property type="project" value="UniProtKB-KW"/>
</dbReference>
<keyword evidence="9" id="KW-0391">Immunity</keyword>
<dbReference type="InterPro" id="IPR020864">
    <property type="entry name" value="MACPF"/>
</dbReference>
<sequence>MNSLGGAVVFWVLAAWANTDALLGQKDDAGFQKCKDALKVPVLEVLPGGGWDNLRNVDMAPVMNLTYTNCRTTEDGQYIIPDEIFTIAQKQSNLEMNSELLDSWMNYQSSTSASINLELSLFSKVNGKFSPEFQRMKTLQVKNQVIMTRAQVRNLIYTAKISPTSVLDWRFTKELMGIAERLETNQTRMATYLAELLILHYGTHVVTSVDAGAALIQEDFIRSSILQASQSSHSAITTSAGVAFLDIVNFKIESRTAWQDALTKNYLSNRTNSRVQSLGGIPFYPGITLQAWQQGITNHLVAIDRTGLPLHFFISPDLLPSLPGPLVKKLSKAVEGAVRRYYAFNTYPGCTDINSPNFNFEANTDDGSCEGKMSNFSFGGVYQECTQFSGSEAVQLCQALEQKNPLTGALSCPSGYTPVHLLSQTNEMGYNHLECQRRCTLRIFCKTVCEDVFRVARAQFRAFWCVASSQVPDNSGFLFGGLFSEKSINPLTNSQSCPPGYIPLRLFESLKVCVSQDYELGNRFSVPFGGFFSCAVGNPLVDPAIAKDLGAPSLKKCPGGFSQHLALISDGCQVSYCVKAGLFNRRTLPPPRLPPYTRPPLMGQATTNTVMVTDHETSRSWIRDAQTHQWRLGEPQELRRTMTVFQENGGSLSAPAAFGVSVGVAIALAAILLAAYRLWKYKKRGYQPIQDERQSLAPAIAVAQGDAAEQEQERSPA</sequence>
<evidence type="ECO:0000256" key="17">
    <source>
        <dbReference type="ARBA" id="ARBA00045657"/>
    </source>
</evidence>
<evidence type="ECO:0000259" key="21">
    <source>
        <dbReference type="PROSITE" id="PS51412"/>
    </source>
</evidence>
<evidence type="ECO:0000256" key="14">
    <source>
        <dbReference type="ARBA" id="ARBA00023180"/>
    </source>
</evidence>
<evidence type="ECO:0000256" key="12">
    <source>
        <dbReference type="ARBA" id="ARBA00023136"/>
    </source>
</evidence>
<feature type="signal peptide" evidence="20">
    <location>
        <begin position="1"/>
        <end position="21"/>
    </location>
</feature>
<keyword evidence="7 20" id="KW-0732">Signal</keyword>
<evidence type="ECO:0000256" key="16">
    <source>
        <dbReference type="ARBA" id="ARBA00030728"/>
    </source>
</evidence>
<organism evidence="22 23">
    <name type="scientific">Galemys pyrenaicus</name>
    <name type="common">Iberian desman</name>
    <name type="synonym">Pyrenean desman</name>
    <dbReference type="NCBI Taxonomy" id="202257"/>
    <lineage>
        <taxon>Eukaryota</taxon>
        <taxon>Metazoa</taxon>
        <taxon>Chordata</taxon>
        <taxon>Craniata</taxon>
        <taxon>Vertebrata</taxon>
        <taxon>Euteleostomi</taxon>
        <taxon>Mammalia</taxon>
        <taxon>Eutheria</taxon>
        <taxon>Laurasiatheria</taxon>
        <taxon>Eulipotyphla</taxon>
        <taxon>Talpidae</taxon>
        <taxon>Galemys</taxon>
    </lineage>
</organism>
<dbReference type="EMBL" id="JAGFMF010012242">
    <property type="protein sequence ID" value="KAG8505708.1"/>
    <property type="molecule type" value="Genomic_DNA"/>
</dbReference>
<evidence type="ECO:0000256" key="8">
    <source>
        <dbReference type="ARBA" id="ARBA00022843"/>
    </source>
</evidence>
<evidence type="ECO:0000256" key="4">
    <source>
        <dbReference type="ARBA" id="ARBA00022452"/>
    </source>
</evidence>
<evidence type="ECO:0000256" key="10">
    <source>
        <dbReference type="ARBA" id="ARBA00022989"/>
    </source>
</evidence>
<keyword evidence="8" id="KW-0832">Ubl conjugation</keyword>
<keyword evidence="12 19" id="KW-0472">Membrane</keyword>
<evidence type="ECO:0000313" key="23">
    <source>
        <dbReference type="Proteomes" id="UP000700334"/>
    </source>
</evidence>
<evidence type="ECO:0000256" key="7">
    <source>
        <dbReference type="ARBA" id="ARBA00022729"/>
    </source>
</evidence>
<evidence type="ECO:0000256" key="2">
    <source>
        <dbReference type="ARBA" id="ARBA00007256"/>
    </source>
</evidence>
<evidence type="ECO:0000256" key="19">
    <source>
        <dbReference type="SAM" id="Phobius"/>
    </source>
</evidence>
<gene>
    <name evidence="22" type="ORF">J0S82_019102</name>
</gene>
<comment type="caution">
    <text evidence="22">The sequence shown here is derived from an EMBL/GenBank/DDBJ whole genome shotgun (WGS) entry which is preliminary data.</text>
</comment>
<dbReference type="AlphaFoldDB" id="A0A8J5ZQU4"/>
<keyword evidence="14" id="KW-0325">Glycoprotein</keyword>
<dbReference type="InterPro" id="IPR039707">
    <property type="entry name" value="MPEG1"/>
</dbReference>
<evidence type="ECO:0000256" key="15">
    <source>
        <dbReference type="ARBA" id="ARBA00023329"/>
    </source>
</evidence>